<comment type="caution">
    <text evidence="10">The sequence shown here is derived from an EMBL/GenBank/DDBJ whole genome shotgun (WGS) entry which is preliminary data.</text>
</comment>
<evidence type="ECO:0000256" key="5">
    <source>
        <dbReference type="ARBA" id="ARBA00023136"/>
    </source>
</evidence>
<keyword evidence="5 7" id="KW-0472">Membrane</keyword>
<evidence type="ECO:0000256" key="2">
    <source>
        <dbReference type="ARBA" id="ARBA00022448"/>
    </source>
</evidence>
<dbReference type="NCBIfam" id="TIGR04057">
    <property type="entry name" value="SusC_RagA_signa"/>
    <property type="match status" value="1"/>
</dbReference>
<dbReference type="InterPro" id="IPR023997">
    <property type="entry name" value="TonB-dep_OMP_SusC/RagA_CS"/>
</dbReference>
<feature type="signal peptide" evidence="8">
    <location>
        <begin position="1"/>
        <end position="23"/>
    </location>
</feature>
<dbReference type="InterPro" id="IPR039426">
    <property type="entry name" value="TonB-dep_rcpt-like"/>
</dbReference>
<dbReference type="InterPro" id="IPR023996">
    <property type="entry name" value="TonB-dep_OMP_SusC/RagA"/>
</dbReference>
<proteinExistence type="inferred from homology"/>
<gene>
    <name evidence="10" type="ORF">GCM10023331_22010</name>
</gene>
<comment type="subcellular location">
    <subcellularLocation>
        <location evidence="1 7">Cell outer membrane</location>
        <topology evidence="1 7">Multi-pass membrane protein</topology>
    </subcellularLocation>
</comment>
<keyword evidence="11" id="KW-1185">Reference proteome</keyword>
<dbReference type="EMBL" id="BAABJX010000033">
    <property type="protein sequence ID" value="GAA4836423.1"/>
    <property type="molecule type" value="Genomic_DNA"/>
</dbReference>
<sequence length="1013" mass="110449">MMNERKLAVFLMLLLAFSGHVMGQTVTGKVIDPSGIPLVGANVVEQGTTYGAVTDFDGNFSLELSSSDVVLQISYIGYETKLIPYTGQKELKVVLPNAMALLDDIVVIGYGTQKKKDVTGAMKTIKAEGIEGQPVSNMASAMQGQVAGLQVTSSSGQPGAGHNVRIRGTSSITGGSNPLYVIDNVIVTNGSALATLNTSDIESINVLKDASAPAIYGARAANGVIIITTKRGKAGKTAVNFHTYAGVQTPSKKLDMLDAQGYQTVWNAAQDNAELERFANLDGTTLTESTDWQSALLNDARIQNYELSTTSGTENTNISSSVNHYQEDGMILNTGFTRTSVRLNADTHFNNLKLGNSFYYSHSNFRDQNVVNGRGMLNWALSQSPAVAIRNENNVGGFNGPQPGDGALNKVNPIAAQELIENTRRINRFLGNVYAQYEFFDGFSYKLSLGADMAGTFNRYFAPEFDLGNGQTPLSIQNGKQVTERRTDQSSILLENMLNFKRMIGKHDVAVLLGHSAIANETSYQHTSVVGENISEAFPVINASESVSDLQGGRSQRRMLSYFGRASYGYDGKYLAMFNYRRDGSSAFTAENAFEDFMSASLGWVISEESFLEDGFFDLLKLRGSYGYLGNDQINASATQSVVNLNSKTIFNGNVLVNGVSPGSQVANRDLVWEKQEQLNLGLDMAILRNRLSLTVDYFVKNSKDLLLRFNLPKATGVGAVYLNAGQVQNKGWEFDLSYGDKKGDFSYNISANATLLNNEVKELAYGLEAIERYGNSYFVPRNRIEVGNSLFALYGYQADGIYKSEEELNDGPTPLPGTAVGDIKYKDISGPEGVPDGMITNDDRTFIGDGNQDIIYGFSMSAKYKGFDCSLQLQGVYGNEVFNETKFYTQGYYNTYNMTTDVLDAWSETNPNSDTPRAIPSNLSNNDEVSSYWVEDASYLRLRNVQLGYTIPAKAVGVIGLSSCRLYTSAQNLFTITDFSGYDPESATFSGVQGAQLYPTPKTFVLGAQIGF</sequence>
<comment type="similarity">
    <text evidence="7">Belongs to the TonB-dependent receptor family.</text>
</comment>
<evidence type="ECO:0000256" key="6">
    <source>
        <dbReference type="ARBA" id="ARBA00023237"/>
    </source>
</evidence>
<accession>A0ABP9DD65</accession>
<dbReference type="SUPFAM" id="SSF49464">
    <property type="entry name" value="Carboxypeptidase regulatory domain-like"/>
    <property type="match status" value="1"/>
</dbReference>
<evidence type="ECO:0000256" key="3">
    <source>
        <dbReference type="ARBA" id="ARBA00022452"/>
    </source>
</evidence>
<keyword evidence="2 7" id="KW-0813">Transport</keyword>
<evidence type="ECO:0000256" key="1">
    <source>
        <dbReference type="ARBA" id="ARBA00004571"/>
    </source>
</evidence>
<reference evidence="11" key="1">
    <citation type="journal article" date="2019" name="Int. J. Syst. Evol. Microbiol.">
        <title>The Global Catalogue of Microorganisms (GCM) 10K type strain sequencing project: providing services to taxonomists for standard genome sequencing and annotation.</title>
        <authorList>
            <consortium name="The Broad Institute Genomics Platform"/>
            <consortium name="The Broad Institute Genome Sequencing Center for Infectious Disease"/>
            <person name="Wu L."/>
            <person name="Ma J."/>
        </authorList>
    </citation>
    <scope>NUCLEOTIDE SEQUENCE [LARGE SCALE GENOMIC DNA]</scope>
    <source>
        <strain evidence="11">JCM 18326</strain>
    </source>
</reference>
<dbReference type="InterPro" id="IPR008969">
    <property type="entry name" value="CarboxyPept-like_regulatory"/>
</dbReference>
<dbReference type="Gene3D" id="2.170.130.10">
    <property type="entry name" value="TonB-dependent receptor, plug domain"/>
    <property type="match status" value="1"/>
</dbReference>
<protein>
    <submittedName>
        <fullName evidence="10">TonB-dependent receptor</fullName>
    </submittedName>
</protein>
<keyword evidence="4 7" id="KW-0812">Transmembrane</keyword>
<keyword evidence="6 7" id="KW-0998">Cell outer membrane</keyword>
<dbReference type="NCBIfam" id="TIGR04056">
    <property type="entry name" value="OMP_RagA_SusC"/>
    <property type="match status" value="1"/>
</dbReference>
<keyword evidence="8" id="KW-0732">Signal</keyword>
<keyword evidence="10" id="KW-0675">Receptor</keyword>
<dbReference type="Pfam" id="PF07715">
    <property type="entry name" value="Plug"/>
    <property type="match status" value="1"/>
</dbReference>
<name>A0ABP9DD65_9BACT</name>
<evidence type="ECO:0000256" key="7">
    <source>
        <dbReference type="PROSITE-ProRule" id="PRU01360"/>
    </source>
</evidence>
<evidence type="ECO:0000259" key="9">
    <source>
        <dbReference type="Pfam" id="PF07715"/>
    </source>
</evidence>
<dbReference type="InterPro" id="IPR012910">
    <property type="entry name" value="Plug_dom"/>
</dbReference>
<dbReference type="PROSITE" id="PS52016">
    <property type="entry name" value="TONB_DEPENDENT_REC_3"/>
    <property type="match status" value="1"/>
</dbReference>
<feature type="domain" description="TonB-dependent receptor plug" evidence="9">
    <location>
        <begin position="114"/>
        <end position="224"/>
    </location>
</feature>
<organism evidence="10 11">
    <name type="scientific">Algivirga pacifica</name>
    <dbReference type="NCBI Taxonomy" id="1162670"/>
    <lineage>
        <taxon>Bacteria</taxon>
        <taxon>Pseudomonadati</taxon>
        <taxon>Bacteroidota</taxon>
        <taxon>Cytophagia</taxon>
        <taxon>Cytophagales</taxon>
        <taxon>Flammeovirgaceae</taxon>
        <taxon>Algivirga</taxon>
    </lineage>
</organism>
<dbReference type="InterPro" id="IPR037066">
    <property type="entry name" value="Plug_dom_sf"/>
</dbReference>
<evidence type="ECO:0000256" key="8">
    <source>
        <dbReference type="SAM" id="SignalP"/>
    </source>
</evidence>
<dbReference type="Gene3D" id="2.40.170.20">
    <property type="entry name" value="TonB-dependent receptor, beta-barrel domain"/>
    <property type="match status" value="1"/>
</dbReference>
<evidence type="ECO:0000256" key="4">
    <source>
        <dbReference type="ARBA" id="ARBA00022692"/>
    </source>
</evidence>
<keyword evidence="3 7" id="KW-1134">Transmembrane beta strand</keyword>
<evidence type="ECO:0000313" key="10">
    <source>
        <dbReference type="EMBL" id="GAA4836423.1"/>
    </source>
</evidence>
<dbReference type="Gene3D" id="2.60.40.1120">
    <property type="entry name" value="Carboxypeptidase-like, regulatory domain"/>
    <property type="match status" value="1"/>
</dbReference>
<dbReference type="InterPro" id="IPR036942">
    <property type="entry name" value="Beta-barrel_TonB_sf"/>
</dbReference>
<evidence type="ECO:0000313" key="11">
    <source>
        <dbReference type="Proteomes" id="UP001500298"/>
    </source>
</evidence>
<dbReference type="SUPFAM" id="SSF56935">
    <property type="entry name" value="Porins"/>
    <property type="match status" value="1"/>
</dbReference>
<dbReference type="Proteomes" id="UP001500298">
    <property type="component" value="Unassembled WGS sequence"/>
</dbReference>
<feature type="chain" id="PRO_5045472791" evidence="8">
    <location>
        <begin position="24"/>
        <end position="1013"/>
    </location>
</feature>
<dbReference type="Pfam" id="PF13715">
    <property type="entry name" value="CarbopepD_reg_2"/>
    <property type="match status" value="1"/>
</dbReference>